<evidence type="ECO:0000313" key="2">
    <source>
        <dbReference type="Proteomes" id="UP000299102"/>
    </source>
</evidence>
<keyword evidence="2" id="KW-1185">Reference proteome</keyword>
<evidence type="ECO:0000313" key="1">
    <source>
        <dbReference type="EMBL" id="GBP50986.1"/>
    </source>
</evidence>
<reference evidence="1 2" key="1">
    <citation type="journal article" date="2019" name="Commun. Biol.">
        <title>The bagworm genome reveals a unique fibroin gene that provides high tensile strength.</title>
        <authorList>
            <person name="Kono N."/>
            <person name="Nakamura H."/>
            <person name="Ohtoshi R."/>
            <person name="Tomita M."/>
            <person name="Numata K."/>
            <person name="Arakawa K."/>
        </authorList>
    </citation>
    <scope>NUCLEOTIDE SEQUENCE [LARGE SCALE GENOMIC DNA]</scope>
</reference>
<organism evidence="1 2">
    <name type="scientific">Eumeta variegata</name>
    <name type="common">Bagworm moth</name>
    <name type="synonym">Eumeta japonica</name>
    <dbReference type="NCBI Taxonomy" id="151549"/>
    <lineage>
        <taxon>Eukaryota</taxon>
        <taxon>Metazoa</taxon>
        <taxon>Ecdysozoa</taxon>
        <taxon>Arthropoda</taxon>
        <taxon>Hexapoda</taxon>
        <taxon>Insecta</taxon>
        <taxon>Pterygota</taxon>
        <taxon>Neoptera</taxon>
        <taxon>Endopterygota</taxon>
        <taxon>Lepidoptera</taxon>
        <taxon>Glossata</taxon>
        <taxon>Ditrysia</taxon>
        <taxon>Tineoidea</taxon>
        <taxon>Psychidae</taxon>
        <taxon>Oiketicinae</taxon>
        <taxon>Eumeta</taxon>
    </lineage>
</organism>
<accession>A0A4C1WHR7</accession>
<dbReference type="AlphaFoldDB" id="A0A4C1WHR7"/>
<name>A0A4C1WHR7_EUMVA</name>
<proteinExistence type="predicted"/>
<protein>
    <submittedName>
        <fullName evidence="1">Uncharacterized protein</fullName>
    </submittedName>
</protein>
<gene>
    <name evidence="1" type="ORF">EVAR_37143_1</name>
</gene>
<comment type="caution">
    <text evidence="1">The sequence shown here is derived from an EMBL/GenBank/DDBJ whole genome shotgun (WGS) entry which is preliminary data.</text>
</comment>
<sequence length="110" mass="12242">MRVLKLNKFECLRVLKLKPVAMLSAISSPSIRLMSVRRSVAQQNPYLLQARRKELRSKIHERVTVMAPSPIHIGKVVESTPVGGFNTPNSLVAVTAHIFLTVCCIGVKHK</sequence>
<dbReference type="Proteomes" id="UP000299102">
    <property type="component" value="Unassembled WGS sequence"/>
</dbReference>
<dbReference type="EMBL" id="BGZK01000572">
    <property type="protein sequence ID" value="GBP50986.1"/>
    <property type="molecule type" value="Genomic_DNA"/>
</dbReference>